<feature type="compositionally biased region" description="Basic and acidic residues" evidence="2">
    <location>
        <begin position="1923"/>
        <end position="1975"/>
    </location>
</feature>
<organism evidence="5 6">
    <name type="scientific">Symbiodinium microadriaticum</name>
    <name type="common">Dinoflagellate</name>
    <name type="synonym">Zooxanthella microadriatica</name>
    <dbReference type="NCBI Taxonomy" id="2951"/>
    <lineage>
        <taxon>Eukaryota</taxon>
        <taxon>Sar</taxon>
        <taxon>Alveolata</taxon>
        <taxon>Dinophyceae</taxon>
        <taxon>Suessiales</taxon>
        <taxon>Symbiodiniaceae</taxon>
        <taxon>Symbiodinium</taxon>
    </lineage>
</organism>
<feature type="non-terminal residue" evidence="5">
    <location>
        <position position="2125"/>
    </location>
</feature>
<evidence type="ECO:0000256" key="2">
    <source>
        <dbReference type="SAM" id="MobiDB-lite"/>
    </source>
</evidence>
<accession>A0A1Q9BWY3</accession>
<keyword evidence="3" id="KW-0812">Transmembrane</keyword>
<feature type="compositionally biased region" description="Low complexity" evidence="2">
    <location>
        <begin position="84"/>
        <end position="95"/>
    </location>
</feature>
<feature type="compositionally biased region" description="Low complexity" evidence="2">
    <location>
        <begin position="2103"/>
        <end position="2113"/>
    </location>
</feature>
<proteinExistence type="predicted"/>
<evidence type="ECO:0000259" key="4">
    <source>
        <dbReference type="PROSITE" id="PS50158"/>
    </source>
</evidence>
<keyword evidence="6" id="KW-1185">Reference proteome</keyword>
<dbReference type="SMART" id="SM00343">
    <property type="entry name" value="ZnF_C2HC"/>
    <property type="match status" value="1"/>
</dbReference>
<feature type="compositionally biased region" description="Basic residues" evidence="2">
    <location>
        <begin position="73"/>
        <end position="83"/>
    </location>
</feature>
<feature type="compositionally biased region" description="Basic and acidic residues" evidence="2">
    <location>
        <begin position="1"/>
        <end position="21"/>
    </location>
</feature>
<protein>
    <submittedName>
        <fullName evidence="5">Retrovirus-related Pol polyprotein from transposon TNT 1-94</fullName>
    </submittedName>
</protein>
<comment type="caution">
    <text evidence="5">The sequence shown here is derived from an EMBL/GenBank/DDBJ whole genome shotgun (WGS) entry which is preliminary data.</text>
</comment>
<dbReference type="Proteomes" id="UP000186817">
    <property type="component" value="Unassembled WGS sequence"/>
</dbReference>
<feature type="region of interest" description="Disordered" evidence="2">
    <location>
        <begin position="254"/>
        <end position="372"/>
    </location>
</feature>
<dbReference type="GO" id="GO:0008270">
    <property type="term" value="F:zinc ion binding"/>
    <property type="evidence" value="ECO:0007669"/>
    <property type="project" value="UniProtKB-KW"/>
</dbReference>
<evidence type="ECO:0000256" key="1">
    <source>
        <dbReference type="PROSITE-ProRule" id="PRU00047"/>
    </source>
</evidence>
<sequence length="2125" mass="232135">MASSSESEKEWRAPDKREEPKTPPQDPDGEYVEVVVEVEPTPPPKVAPTPPKVAPTPPKVAPTPPKGTSVGKGHQKGVGRAKGKGSVAKAAGSGKLDSNMPKTKAQPKQPQVKAAPKILSAPSSSSKTPAKAVNLVPKGVRKVHLKARPDSLRSNPPLGRRWSAYPRKCRGKQQKGPQKVKTETKGTQTPEIMTMVGHMERHEKLEEEAKKFAQLLEAQGNPSRFQARFPQVDLNIEAGRADIVTRSMVELTDRTSYTSPGPAPRQHPPPPPPPDVTMVDPAGTVPGSPSSFSFVTAPKTPDAGTAAVETPAPLASSGNCPEHRQEGEDRGTARHGHGGGIGLGTSISTSDQVGNADSQSNLPSRAPTSSWGYLGRSVKECDHKRPCAMVSFASPLPPTISVQDDANGLPVAAATARDCSHSAAVVERVAAGVEEQGSWGPVEQGSEGPVAQGSGVSPWMLAGDAAYLSESELSTLQNEHVLRSHIPYLATCEECQRARGLSPQRRLHEGQRPRNEIQADKFWFRGVAMLVLVAVGVGMLGAILWQPDRESMVSSFVRWSRSAGLAGSGEVTVSMRSDGEPALVSFLERCCRELPSASLEQVPVDRHAPNAERAIRTLKELAQVQVRSLEKVGLTIAQGGVSYLFSHLSVTHNRYHIEEGSALTPEQRCQQKRIPAHPTYIFGATVLCMPPPSVAHLVNGRLCKGAYLGPEVASASHWVRVQLNSGEFRIVRSPKIRMLMPLRDRPPDSPPLDVDAMRALPLPNTHTRGPPKEWIAEHGKTPRYAKFLRDSFSPDATIAQDRELDQELGFDPAVPDLGDLGFEGLGDYVELPRDVLPEGSGTYDNDPLYEPDMTDEEAQLPDHPEGEITNEEAADLMDVVAAPVQEGARGGEIIVELGGGLVKVQKPCASRDDVTEVSLDLGLTYEGMIKELKALESLSVGDMMWHVDPKQRVISTRWVVAAKNERIDGKETPIVRCRIVARDYSTGPSASQLGISSPTASGEALKLFLAAIGAEGFNILGLDVSTAFLFAWLGDERVVVSMPEGCVGPGGEKLYLRLKKALYGLRSAALHWTRHLSGLLGKLFGLKPCPTEPCLFTGYFKNKRVFVLSYVDDLLLAGASTEDLYEMVELLRKELKLKVTADLAQGDLKFGMDPGYMQDVLEEYKLENAKGLPTPPCLRDLLDKSLDEASLQVHERAMRAVLRYLKTVVHYFQVFPRQRHSHMLLRAYVDASWGSERSVERRSISGGCLMLGKACIKCWARLQQSVALSSAESELYALVEGSREALGARCAVGHILGHEGEIIPHIYCDSEAAVNISKMEGLRKLRHIDIRACFIQTEVQAGAIKVFSVKGTENPADIFTKNLDLSSTLKHMQALGLRSTLLPEGEKGLASSVLRACVVRETPSLGERFRPNSHHKWLFVEFCAPLLSGFARVCALEFPKVHVLTVTASDDGTKKKTFEDLLRIFKEARDRGLRVFFWSSTPCTGGCPYQRLNLSKYGTEYQKHLDGLWAVHRKLWAVVKTLSNLSDHWAVEWPARCAYWKQTESFFEGLSYPVYTSYVEGCATGLLGNDGLPIAKRWRVMVTNARTFFCSRAGAGTPIPSGVPGLLAAPQPVAAPGAVQQSVETQLLIHTVQEQQKQISQMVSLVETLVSRDSVRESKGKGVGSLSDLSGSSMDVDEGGAPIRNPKAESYVPKLPALDGSKMTRGRKAEIEAWVEYLEIFLPWLALFDDRIPGEIQSHFGQETTVQNSRLSKGESVRSTRVFLYLRQSFSSFPRGLDLLKQVEKEQLGVPAGYEAMRRLHQELSVCSRIEASSLREEILRFTTPKAIANRPLEVFRCVQVELAKFQRLTAGFPDLALTEADSCMVMLRNLSVETKKYILLHAKIDSLSQLESALRFYDSNLRILDFQDRSGKGEHANPLQFDKNKDRKGKDNKGKDNKGKEKGKDKDKNGKGKGDEKGKTGKGNKGDQEKDKGKHQGAAATSSKDGAEASKKKCFICHEPGHFARDCPHAAKGPGKGGKAEPARAATVLLEPELCAAVHHVIHDFDEDCFSETSLDFPDFLENEFQNRVLEEPVVGRDQGFDVDQGSHGEGSSLSLFMSAEATTAAEHTTSTPPEHAMLHHVSA</sequence>
<keyword evidence="3" id="KW-0472">Membrane</keyword>
<keyword evidence="1" id="KW-0863">Zinc-finger</keyword>
<dbReference type="CDD" id="cd09272">
    <property type="entry name" value="RNase_HI_RT_Ty1"/>
    <property type="match status" value="1"/>
</dbReference>
<feature type="region of interest" description="Disordered" evidence="2">
    <location>
        <begin position="1913"/>
        <end position="1986"/>
    </location>
</feature>
<keyword evidence="1" id="KW-0862">Zinc</keyword>
<name>A0A1Q9BWY3_SYMMI</name>
<dbReference type="InterPro" id="IPR036875">
    <property type="entry name" value="Znf_CCHC_sf"/>
</dbReference>
<feature type="region of interest" description="Disordered" evidence="2">
    <location>
        <begin position="2103"/>
        <end position="2125"/>
    </location>
</feature>
<keyword evidence="1" id="KW-0479">Metal-binding</keyword>
<feature type="compositionally biased region" description="Polar residues" evidence="2">
    <location>
        <begin position="349"/>
        <end position="371"/>
    </location>
</feature>
<dbReference type="GO" id="GO:0003676">
    <property type="term" value="F:nucleic acid binding"/>
    <property type="evidence" value="ECO:0007669"/>
    <property type="project" value="InterPro"/>
</dbReference>
<evidence type="ECO:0000256" key="3">
    <source>
        <dbReference type="SAM" id="Phobius"/>
    </source>
</evidence>
<dbReference type="PANTHER" id="PTHR11439:SF483">
    <property type="entry name" value="PEPTIDE SYNTHASE GLIP-LIKE, PUTATIVE (AFU_ORTHOLOGUE AFUA_3G12920)-RELATED"/>
    <property type="match status" value="1"/>
</dbReference>
<dbReference type="InterPro" id="IPR001878">
    <property type="entry name" value="Znf_CCHC"/>
</dbReference>
<reference evidence="5 6" key="1">
    <citation type="submission" date="2016-02" db="EMBL/GenBank/DDBJ databases">
        <title>Genome analysis of coral dinoflagellate symbionts highlights evolutionary adaptations to a symbiotic lifestyle.</title>
        <authorList>
            <person name="Aranda M."/>
            <person name="Li Y."/>
            <person name="Liew Y.J."/>
            <person name="Baumgarten S."/>
            <person name="Simakov O."/>
            <person name="Wilson M."/>
            <person name="Piel J."/>
            <person name="Ashoor H."/>
            <person name="Bougouffa S."/>
            <person name="Bajic V.B."/>
            <person name="Ryu T."/>
            <person name="Ravasi T."/>
            <person name="Bayer T."/>
            <person name="Micklem G."/>
            <person name="Kim H."/>
            <person name="Bhak J."/>
            <person name="Lajeunesse T.C."/>
            <person name="Voolstra C.R."/>
        </authorList>
    </citation>
    <scope>NUCLEOTIDE SEQUENCE [LARGE SCALE GENOMIC DNA]</scope>
    <source>
        <strain evidence="5 6">CCMP2467</strain>
    </source>
</reference>
<dbReference type="InterPro" id="IPR013103">
    <property type="entry name" value="RVT_2"/>
</dbReference>
<dbReference type="PANTHER" id="PTHR11439">
    <property type="entry name" value="GAG-POL-RELATED RETROTRANSPOSON"/>
    <property type="match status" value="1"/>
</dbReference>
<feature type="compositionally biased region" description="Pro residues" evidence="2">
    <location>
        <begin position="40"/>
        <end position="65"/>
    </location>
</feature>
<feature type="compositionally biased region" description="Low complexity" evidence="2">
    <location>
        <begin position="113"/>
        <end position="132"/>
    </location>
</feature>
<feature type="compositionally biased region" description="Pro residues" evidence="2">
    <location>
        <begin position="261"/>
        <end position="275"/>
    </location>
</feature>
<dbReference type="PROSITE" id="PS50158">
    <property type="entry name" value="ZF_CCHC"/>
    <property type="match status" value="1"/>
</dbReference>
<dbReference type="Pfam" id="PF07727">
    <property type="entry name" value="RVT_2"/>
    <property type="match status" value="1"/>
</dbReference>
<dbReference type="Pfam" id="PF00098">
    <property type="entry name" value="zf-CCHC"/>
    <property type="match status" value="1"/>
</dbReference>
<gene>
    <name evidence="5" type="ORF">AK812_SmicGene45163</name>
</gene>
<feature type="region of interest" description="Disordered" evidence="2">
    <location>
        <begin position="1"/>
        <end position="185"/>
    </location>
</feature>
<evidence type="ECO:0000313" key="6">
    <source>
        <dbReference type="Proteomes" id="UP000186817"/>
    </source>
</evidence>
<feature type="compositionally biased region" description="Basic and acidic residues" evidence="2">
    <location>
        <begin position="321"/>
        <end position="332"/>
    </location>
</feature>
<dbReference type="SUPFAM" id="SSF57756">
    <property type="entry name" value="Retrovirus zinc finger-like domains"/>
    <property type="match status" value="1"/>
</dbReference>
<feature type="transmembrane region" description="Helical" evidence="3">
    <location>
        <begin position="522"/>
        <end position="545"/>
    </location>
</feature>
<dbReference type="EMBL" id="LSRX01002801">
    <property type="protein sequence ID" value="OLP75100.1"/>
    <property type="molecule type" value="Genomic_DNA"/>
</dbReference>
<keyword evidence="3" id="KW-1133">Transmembrane helix</keyword>
<feature type="domain" description="CCHC-type" evidence="4">
    <location>
        <begin position="1994"/>
        <end position="2009"/>
    </location>
</feature>
<dbReference type="Gene3D" id="4.10.60.10">
    <property type="entry name" value="Zinc finger, CCHC-type"/>
    <property type="match status" value="1"/>
</dbReference>
<evidence type="ECO:0000313" key="5">
    <source>
        <dbReference type="EMBL" id="OLP75100.1"/>
    </source>
</evidence>